<dbReference type="InterPro" id="IPR013766">
    <property type="entry name" value="Thioredoxin_domain"/>
</dbReference>
<dbReference type="InterPro" id="IPR036249">
    <property type="entry name" value="Thioredoxin-like_sf"/>
</dbReference>
<dbReference type="EMBL" id="JAUSTY010000002">
    <property type="protein sequence ID" value="MDQ0164564.1"/>
    <property type="molecule type" value="Genomic_DNA"/>
</dbReference>
<dbReference type="Gene3D" id="3.40.30.10">
    <property type="entry name" value="Glutaredoxin"/>
    <property type="match status" value="1"/>
</dbReference>
<feature type="domain" description="Thioredoxin" evidence="7">
    <location>
        <begin position="35"/>
        <end position="171"/>
    </location>
</feature>
<name>A0ABT9VUB7_9BACI</name>
<dbReference type="CDD" id="cd02966">
    <property type="entry name" value="TlpA_like_family"/>
    <property type="match status" value="1"/>
</dbReference>
<keyword evidence="9" id="KW-1185">Reference proteome</keyword>
<keyword evidence="2" id="KW-0201">Cytochrome c-type biogenesis</keyword>
<protein>
    <submittedName>
        <fullName evidence="8">Peroxiredoxin</fullName>
    </submittedName>
</protein>
<sequence length="174" mass="19236">MKNKRTLIRFSVLLVIFIAVGGAFYTGLSNSNSSVGINDKAPDFTLESTEGEQLKLSDYKGKPVFINFWATWCGPCKDEMPYMEAAYQNQDDFEILAVNIAQSQLEATSFANRFGLSFPIVLDRNRQVTNLYGVSGLPASFFIDAEGTIVGHHVGALSEAQIEDYIKLMKSSSQ</sequence>
<accession>A0ABT9VUB7</accession>
<keyword evidence="6" id="KW-0812">Transmembrane</keyword>
<keyword evidence="6" id="KW-1133">Transmembrane helix</keyword>
<dbReference type="NCBIfam" id="NF002854">
    <property type="entry name" value="PRK03147.1"/>
    <property type="match status" value="1"/>
</dbReference>
<evidence type="ECO:0000256" key="6">
    <source>
        <dbReference type="SAM" id="Phobius"/>
    </source>
</evidence>
<feature type="transmembrane region" description="Helical" evidence="6">
    <location>
        <begin position="7"/>
        <end position="28"/>
    </location>
</feature>
<reference evidence="8 9" key="1">
    <citation type="submission" date="2023-07" db="EMBL/GenBank/DDBJ databases">
        <title>Genomic Encyclopedia of Type Strains, Phase IV (KMG-IV): sequencing the most valuable type-strain genomes for metagenomic binning, comparative biology and taxonomic classification.</title>
        <authorList>
            <person name="Goeker M."/>
        </authorList>
    </citation>
    <scope>NUCLEOTIDE SEQUENCE [LARGE SCALE GENOMIC DNA]</scope>
    <source>
        <strain evidence="8 9">DSM 12751</strain>
    </source>
</reference>
<keyword evidence="5" id="KW-0676">Redox-active center</keyword>
<evidence type="ECO:0000313" key="8">
    <source>
        <dbReference type="EMBL" id="MDQ0164564.1"/>
    </source>
</evidence>
<dbReference type="InterPro" id="IPR017937">
    <property type="entry name" value="Thioredoxin_CS"/>
</dbReference>
<evidence type="ECO:0000259" key="7">
    <source>
        <dbReference type="PROSITE" id="PS51352"/>
    </source>
</evidence>
<dbReference type="PANTHER" id="PTHR42852">
    <property type="entry name" value="THIOL:DISULFIDE INTERCHANGE PROTEIN DSBE"/>
    <property type="match status" value="1"/>
</dbReference>
<evidence type="ECO:0000256" key="1">
    <source>
        <dbReference type="ARBA" id="ARBA00004196"/>
    </source>
</evidence>
<organism evidence="8 9">
    <name type="scientific">Caldalkalibacillus horti</name>
    <dbReference type="NCBI Taxonomy" id="77523"/>
    <lineage>
        <taxon>Bacteria</taxon>
        <taxon>Bacillati</taxon>
        <taxon>Bacillota</taxon>
        <taxon>Bacilli</taxon>
        <taxon>Bacillales</taxon>
        <taxon>Bacillaceae</taxon>
        <taxon>Caldalkalibacillus</taxon>
    </lineage>
</organism>
<evidence type="ECO:0000256" key="3">
    <source>
        <dbReference type="ARBA" id="ARBA00022968"/>
    </source>
</evidence>
<proteinExistence type="predicted"/>
<dbReference type="Pfam" id="PF00578">
    <property type="entry name" value="AhpC-TSA"/>
    <property type="match status" value="1"/>
</dbReference>
<keyword evidence="6" id="KW-0472">Membrane</keyword>
<keyword evidence="4" id="KW-1015">Disulfide bond</keyword>
<dbReference type="SUPFAM" id="SSF52833">
    <property type="entry name" value="Thioredoxin-like"/>
    <property type="match status" value="1"/>
</dbReference>
<comment type="subcellular location">
    <subcellularLocation>
        <location evidence="1">Cell envelope</location>
    </subcellularLocation>
</comment>
<dbReference type="PANTHER" id="PTHR42852:SF6">
    <property type="entry name" value="THIOL:DISULFIDE INTERCHANGE PROTEIN DSBE"/>
    <property type="match status" value="1"/>
</dbReference>
<dbReference type="RefSeq" id="WP_307390358.1">
    <property type="nucleotide sequence ID" value="NZ_BAAADK010000018.1"/>
</dbReference>
<keyword evidence="3" id="KW-0735">Signal-anchor</keyword>
<gene>
    <name evidence="8" type="ORF">J2S11_000464</name>
</gene>
<dbReference type="Proteomes" id="UP001235840">
    <property type="component" value="Unassembled WGS sequence"/>
</dbReference>
<comment type="caution">
    <text evidence="8">The sequence shown here is derived from an EMBL/GenBank/DDBJ whole genome shotgun (WGS) entry which is preliminary data.</text>
</comment>
<evidence type="ECO:0000313" key="9">
    <source>
        <dbReference type="Proteomes" id="UP001235840"/>
    </source>
</evidence>
<evidence type="ECO:0000256" key="5">
    <source>
        <dbReference type="ARBA" id="ARBA00023284"/>
    </source>
</evidence>
<dbReference type="PROSITE" id="PS00194">
    <property type="entry name" value="THIOREDOXIN_1"/>
    <property type="match status" value="1"/>
</dbReference>
<dbReference type="InterPro" id="IPR000866">
    <property type="entry name" value="AhpC/TSA"/>
</dbReference>
<dbReference type="InterPro" id="IPR050553">
    <property type="entry name" value="Thioredoxin_ResA/DsbE_sf"/>
</dbReference>
<evidence type="ECO:0000256" key="4">
    <source>
        <dbReference type="ARBA" id="ARBA00023157"/>
    </source>
</evidence>
<dbReference type="PROSITE" id="PS51352">
    <property type="entry name" value="THIOREDOXIN_2"/>
    <property type="match status" value="1"/>
</dbReference>
<evidence type="ECO:0000256" key="2">
    <source>
        <dbReference type="ARBA" id="ARBA00022748"/>
    </source>
</evidence>